<dbReference type="EMBL" id="JAUHHV010000010">
    <property type="protein sequence ID" value="KAK1411360.1"/>
    <property type="molecule type" value="Genomic_DNA"/>
</dbReference>
<keyword evidence="3" id="KW-1185">Reference proteome</keyword>
<organism evidence="2 3">
    <name type="scientific">Tagetes erecta</name>
    <name type="common">African marigold</name>
    <dbReference type="NCBI Taxonomy" id="13708"/>
    <lineage>
        <taxon>Eukaryota</taxon>
        <taxon>Viridiplantae</taxon>
        <taxon>Streptophyta</taxon>
        <taxon>Embryophyta</taxon>
        <taxon>Tracheophyta</taxon>
        <taxon>Spermatophyta</taxon>
        <taxon>Magnoliopsida</taxon>
        <taxon>eudicotyledons</taxon>
        <taxon>Gunneridae</taxon>
        <taxon>Pentapetalae</taxon>
        <taxon>asterids</taxon>
        <taxon>campanulids</taxon>
        <taxon>Asterales</taxon>
        <taxon>Asteraceae</taxon>
        <taxon>Asteroideae</taxon>
        <taxon>Heliantheae alliance</taxon>
        <taxon>Tageteae</taxon>
        <taxon>Tagetes</taxon>
    </lineage>
</organism>
<gene>
    <name evidence="2" type="ORF">QVD17_37908</name>
</gene>
<comment type="caution">
    <text evidence="2">The sequence shown here is derived from an EMBL/GenBank/DDBJ whole genome shotgun (WGS) entry which is preliminary data.</text>
</comment>
<dbReference type="Proteomes" id="UP001229421">
    <property type="component" value="Unassembled WGS sequence"/>
</dbReference>
<accession>A0AAD8ND43</accession>
<proteinExistence type="predicted"/>
<sequence length="96" mass="10722">MAMKSIARHVDLDLGDGDQKSRLNTDPLLQIRRSNRSVVTDLDLDLGDGDRKSHRKLVAYPFCSRRSTCSTASEMTGNDASVSDFMEQEESSVMVR</sequence>
<name>A0AAD8ND43_TARER</name>
<evidence type="ECO:0000313" key="2">
    <source>
        <dbReference type="EMBL" id="KAK1411360.1"/>
    </source>
</evidence>
<feature type="compositionally biased region" description="Polar residues" evidence="1">
    <location>
        <begin position="69"/>
        <end position="81"/>
    </location>
</feature>
<dbReference type="AlphaFoldDB" id="A0AAD8ND43"/>
<evidence type="ECO:0000256" key="1">
    <source>
        <dbReference type="SAM" id="MobiDB-lite"/>
    </source>
</evidence>
<evidence type="ECO:0000313" key="3">
    <source>
        <dbReference type="Proteomes" id="UP001229421"/>
    </source>
</evidence>
<reference evidence="2" key="1">
    <citation type="journal article" date="2023" name="bioRxiv">
        <title>Improved chromosome-level genome assembly for marigold (Tagetes erecta).</title>
        <authorList>
            <person name="Jiang F."/>
            <person name="Yuan L."/>
            <person name="Wang S."/>
            <person name="Wang H."/>
            <person name="Xu D."/>
            <person name="Wang A."/>
            <person name="Fan W."/>
        </authorList>
    </citation>
    <scope>NUCLEOTIDE SEQUENCE</scope>
    <source>
        <strain evidence="2">WSJ</strain>
        <tissue evidence="2">Leaf</tissue>
    </source>
</reference>
<feature type="region of interest" description="Disordered" evidence="1">
    <location>
        <begin position="69"/>
        <end position="96"/>
    </location>
</feature>
<protein>
    <submittedName>
        <fullName evidence="2">Uncharacterized protein</fullName>
    </submittedName>
</protein>